<evidence type="ECO:0000259" key="9">
    <source>
        <dbReference type="Pfam" id="PF02878"/>
    </source>
</evidence>
<feature type="domain" description="Alpha-D-phosphohexomutase alpha/beta/alpha" evidence="10">
    <location>
        <begin position="162"/>
        <end position="257"/>
    </location>
</feature>
<dbReference type="InterPro" id="IPR005843">
    <property type="entry name" value="A-D-PHexomutase_C"/>
</dbReference>
<dbReference type="InterPro" id="IPR005846">
    <property type="entry name" value="A-D-PHexomutase_a/b/a-III"/>
</dbReference>
<evidence type="ECO:0000313" key="12">
    <source>
        <dbReference type="EMBL" id="OIR10183.1"/>
    </source>
</evidence>
<organism evidence="12 13">
    <name type="scientific">Marine Group III euryarchaeote CG-Epi6</name>
    <dbReference type="NCBI Taxonomy" id="1889000"/>
    <lineage>
        <taxon>Archaea</taxon>
        <taxon>Methanobacteriati</taxon>
        <taxon>Thermoplasmatota</taxon>
        <taxon>Thermoplasmata</taxon>
        <taxon>Candidatus Thermoprofundales</taxon>
    </lineage>
</organism>
<evidence type="ECO:0000256" key="7">
    <source>
        <dbReference type="RuleBase" id="RU004326"/>
    </source>
</evidence>
<dbReference type="Pfam" id="PF02879">
    <property type="entry name" value="PGM_PMM_II"/>
    <property type="match status" value="1"/>
</dbReference>
<dbReference type="GO" id="GO:0005975">
    <property type="term" value="P:carbohydrate metabolic process"/>
    <property type="evidence" value="ECO:0007669"/>
    <property type="project" value="InterPro"/>
</dbReference>
<dbReference type="InterPro" id="IPR016055">
    <property type="entry name" value="A-D-PHexomutase_a/b/a-I/II/III"/>
</dbReference>
<feature type="domain" description="Alpha-D-phosphohexomutase C-terminal" evidence="8">
    <location>
        <begin position="378"/>
        <end position="450"/>
    </location>
</feature>
<feature type="domain" description="Alpha-D-phosphohexomutase alpha/beta/alpha" evidence="9">
    <location>
        <begin position="7"/>
        <end position="141"/>
    </location>
</feature>
<evidence type="ECO:0000256" key="2">
    <source>
        <dbReference type="ARBA" id="ARBA00010231"/>
    </source>
</evidence>
<dbReference type="InterPro" id="IPR036900">
    <property type="entry name" value="A-D-PHexomutase_C_sf"/>
</dbReference>
<name>A0A1J5SP09_9ARCH</name>
<evidence type="ECO:0000313" key="13">
    <source>
        <dbReference type="Proteomes" id="UP000183403"/>
    </source>
</evidence>
<dbReference type="Proteomes" id="UP000183403">
    <property type="component" value="Unassembled WGS sequence"/>
</dbReference>
<evidence type="ECO:0000256" key="1">
    <source>
        <dbReference type="ARBA" id="ARBA00001946"/>
    </source>
</evidence>
<dbReference type="SUPFAM" id="SSF53738">
    <property type="entry name" value="Phosphoglucomutase, first 3 domains"/>
    <property type="match status" value="3"/>
</dbReference>
<protein>
    <recommendedName>
        <fullName evidence="14">Phosphomannomutase</fullName>
    </recommendedName>
</protein>
<reference evidence="12 13" key="1">
    <citation type="submission" date="2016-08" db="EMBL/GenBank/DDBJ databases">
        <title>New Insights into Marine Group III Euryarchaeota, from dark to light.</title>
        <authorList>
            <person name="Haro-Moreno J.M."/>
            <person name="Rodriguez-Valera F."/>
            <person name="Lopez-Garcia P."/>
            <person name="Moreira D."/>
            <person name="Martin-Cuadrado A.B."/>
        </authorList>
    </citation>
    <scope>NUCLEOTIDE SEQUENCE [LARGE SCALE GENOMIC DNA]</scope>
    <source>
        <strain evidence="12">CG-Epi6</strain>
    </source>
</reference>
<evidence type="ECO:0008006" key="14">
    <source>
        <dbReference type="Google" id="ProtNLM"/>
    </source>
</evidence>
<dbReference type="Pfam" id="PF02880">
    <property type="entry name" value="PGM_PMM_III"/>
    <property type="match status" value="1"/>
</dbReference>
<comment type="caution">
    <text evidence="12">The sequence shown here is derived from an EMBL/GenBank/DDBJ whole genome shotgun (WGS) entry which is preliminary data.</text>
</comment>
<dbReference type="AlphaFoldDB" id="A0A1J5SP09"/>
<comment type="cofactor">
    <cofactor evidence="1">
        <name>Mg(2+)</name>
        <dbReference type="ChEBI" id="CHEBI:18420"/>
    </cofactor>
</comment>
<dbReference type="InterPro" id="IPR005845">
    <property type="entry name" value="A-D-PHexomutase_a/b/a-II"/>
</dbReference>
<dbReference type="GO" id="GO:0000287">
    <property type="term" value="F:magnesium ion binding"/>
    <property type="evidence" value="ECO:0007669"/>
    <property type="project" value="InterPro"/>
</dbReference>
<dbReference type="InterPro" id="IPR005844">
    <property type="entry name" value="A-D-PHexomutase_a/b/a-I"/>
</dbReference>
<dbReference type="EMBL" id="MIYV01000024">
    <property type="protein sequence ID" value="OIR10183.1"/>
    <property type="molecule type" value="Genomic_DNA"/>
</dbReference>
<feature type="domain" description="Alpha-D-phosphohexomutase alpha/beta/alpha" evidence="11">
    <location>
        <begin position="265"/>
        <end position="370"/>
    </location>
</feature>
<dbReference type="PRINTS" id="PR00509">
    <property type="entry name" value="PGMPMM"/>
</dbReference>
<dbReference type="PANTHER" id="PTHR43771">
    <property type="entry name" value="PHOSPHOMANNOMUTASE"/>
    <property type="match status" value="1"/>
</dbReference>
<comment type="similarity">
    <text evidence="2 7">Belongs to the phosphohexose mutase family.</text>
</comment>
<dbReference type="GO" id="GO:0016868">
    <property type="term" value="F:intramolecular phosphotransferase activity"/>
    <property type="evidence" value="ECO:0007669"/>
    <property type="project" value="InterPro"/>
</dbReference>
<dbReference type="SUPFAM" id="SSF55957">
    <property type="entry name" value="Phosphoglucomutase, C-terminal domain"/>
    <property type="match status" value="1"/>
</dbReference>
<proteinExistence type="inferred from homology"/>
<keyword evidence="3" id="KW-0597">Phosphoprotein</keyword>
<keyword evidence="4 7" id="KW-0479">Metal-binding</keyword>
<evidence type="ECO:0000259" key="8">
    <source>
        <dbReference type="Pfam" id="PF00408"/>
    </source>
</evidence>
<dbReference type="Pfam" id="PF02878">
    <property type="entry name" value="PGM_PMM_I"/>
    <property type="match status" value="1"/>
</dbReference>
<keyword evidence="6" id="KW-0413">Isomerase</keyword>
<evidence type="ECO:0000256" key="5">
    <source>
        <dbReference type="ARBA" id="ARBA00022842"/>
    </source>
</evidence>
<evidence type="ECO:0000256" key="6">
    <source>
        <dbReference type="ARBA" id="ARBA00023235"/>
    </source>
</evidence>
<dbReference type="InterPro" id="IPR016066">
    <property type="entry name" value="A-D-PHexomutase_CS"/>
</dbReference>
<dbReference type="Pfam" id="PF00408">
    <property type="entry name" value="PGM_PMM_IV"/>
    <property type="match status" value="1"/>
</dbReference>
<evidence type="ECO:0000259" key="11">
    <source>
        <dbReference type="Pfam" id="PF02880"/>
    </source>
</evidence>
<dbReference type="PANTHER" id="PTHR43771:SF1">
    <property type="entry name" value="PHOSPHOMANNOMUTASE"/>
    <property type="match status" value="1"/>
</dbReference>
<keyword evidence="5 7" id="KW-0460">Magnesium</keyword>
<evidence type="ECO:0000259" key="10">
    <source>
        <dbReference type="Pfam" id="PF02879"/>
    </source>
</evidence>
<dbReference type="PROSITE" id="PS00710">
    <property type="entry name" value="PGM_PMM"/>
    <property type="match status" value="1"/>
</dbReference>
<sequence length="463" mass="51282">MKATEDIFRAYDIRGVYGEELDAEIGERVGLAFGNYLGKHHESGKISIGCDARVSSPELQLAVSKGVSRAGFDVDIVGMVPIPVANYFTWKSNLNSEEYVAGVYITASHNPAEYNGIRFRHPDGTGFTEGNVEIKRIFFEDELIETNVGKIRELSSEEVLEDYMNFVSTKVGNLNGIKVALDPGNGVGCVVVDRIFRKLGAETFSINNTPDGTFPNRPSEPAPKNLGDLIEVMDNGNFDFAVAFDGDSDRCVFIDEDSNPVSAEKIGIIVSKGLITPDSNKVLAGVPCSMILETEIPKIGGELIWIRVGDVFVCEELKKHNAAIAMEISAHFFAPGLTEFIFDDPIIFSLKLAEFISNSSKSLGDFSKEIPSYPYEELKFQCPDSIKFKVNTDLEKTFSEMGYKVETIDGVKIWLDGGWVLLRPSNTQPVIRMFVEATDEARLEEVKSQFKGYFDKSVEKFID</sequence>
<dbReference type="Gene3D" id="3.30.310.50">
    <property type="entry name" value="Alpha-D-phosphohexomutase, C-terminal domain"/>
    <property type="match status" value="1"/>
</dbReference>
<gene>
    <name evidence="12" type="ORF">BEU03_01205</name>
</gene>
<dbReference type="Gene3D" id="3.40.120.10">
    <property type="entry name" value="Alpha-D-Glucose-1,6-Bisphosphate, subunit A, domain 3"/>
    <property type="match status" value="3"/>
</dbReference>
<evidence type="ECO:0000256" key="3">
    <source>
        <dbReference type="ARBA" id="ARBA00022553"/>
    </source>
</evidence>
<dbReference type="InterPro" id="IPR005841">
    <property type="entry name" value="Alpha-D-phosphohexomutase_SF"/>
</dbReference>
<accession>A0A1J5SP09</accession>
<evidence type="ECO:0000256" key="4">
    <source>
        <dbReference type="ARBA" id="ARBA00022723"/>
    </source>
</evidence>